<dbReference type="PROSITE" id="PS51186">
    <property type="entry name" value="GNAT"/>
    <property type="match status" value="1"/>
</dbReference>
<gene>
    <name evidence="4" type="ORF">CFX0092_A0308</name>
</gene>
<dbReference type="Gene3D" id="3.40.630.30">
    <property type="match status" value="1"/>
</dbReference>
<dbReference type="KEGG" id="pbf:CFX0092_A0308"/>
<dbReference type="SUPFAM" id="SSF55729">
    <property type="entry name" value="Acyl-CoA N-acyltransferases (Nat)"/>
    <property type="match status" value="1"/>
</dbReference>
<feature type="domain" description="N-acetyltransferase" evidence="3">
    <location>
        <begin position="1"/>
        <end position="159"/>
    </location>
</feature>
<evidence type="ECO:0000313" key="4">
    <source>
        <dbReference type="EMBL" id="CUS02189.2"/>
    </source>
</evidence>
<reference evidence="4" key="1">
    <citation type="submission" date="2016-01" db="EMBL/GenBank/DDBJ databases">
        <authorList>
            <person name="Mcilroy J.S."/>
            <person name="Karst M S."/>
            <person name="Albertsen M."/>
        </authorList>
    </citation>
    <scope>NUCLEOTIDE SEQUENCE</scope>
    <source>
        <strain evidence="4">Cfx-K</strain>
    </source>
</reference>
<organism evidence="4 5">
    <name type="scientific">Candidatus Promineifilum breve</name>
    <dbReference type="NCBI Taxonomy" id="1806508"/>
    <lineage>
        <taxon>Bacteria</taxon>
        <taxon>Bacillati</taxon>
        <taxon>Chloroflexota</taxon>
        <taxon>Ardenticatenia</taxon>
        <taxon>Candidatus Promineifilales</taxon>
        <taxon>Candidatus Promineifilaceae</taxon>
        <taxon>Candidatus Promineifilum</taxon>
    </lineage>
</organism>
<dbReference type="PANTHER" id="PTHR43877">
    <property type="entry name" value="AMINOALKYLPHOSPHONATE N-ACETYLTRANSFERASE-RELATED-RELATED"/>
    <property type="match status" value="1"/>
</dbReference>
<accession>A0A160SZN8</accession>
<proteinExistence type="predicted"/>
<dbReference type="InterPro" id="IPR050832">
    <property type="entry name" value="Bact_Acetyltransf"/>
</dbReference>
<keyword evidence="5" id="KW-1185">Reference proteome</keyword>
<dbReference type="AlphaFoldDB" id="A0A160SZN8"/>
<keyword evidence="2" id="KW-0012">Acyltransferase</keyword>
<evidence type="ECO:0000313" key="5">
    <source>
        <dbReference type="Proteomes" id="UP000215027"/>
    </source>
</evidence>
<evidence type="ECO:0000259" key="3">
    <source>
        <dbReference type="PROSITE" id="PS51186"/>
    </source>
</evidence>
<dbReference type="EMBL" id="LN890655">
    <property type="protein sequence ID" value="CUS02189.2"/>
    <property type="molecule type" value="Genomic_DNA"/>
</dbReference>
<dbReference type="CDD" id="cd04301">
    <property type="entry name" value="NAT_SF"/>
    <property type="match status" value="1"/>
</dbReference>
<dbReference type="InterPro" id="IPR016181">
    <property type="entry name" value="Acyl_CoA_acyltransferase"/>
</dbReference>
<dbReference type="Pfam" id="PF00583">
    <property type="entry name" value="Acetyltransf_1"/>
    <property type="match status" value="1"/>
</dbReference>
<keyword evidence="1" id="KW-0808">Transferase</keyword>
<evidence type="ECO:0000256" key="2">
    <source>
        <dbReference type="ARBA" id="ARBA00023315"/>
    </source>
</evidence>
<sequence>MAHDLPQIVELLRLVFGEALEADGHNMLGEGVPGPVNELYYRFYPFAQRLSNGFVWQADGRIVANATLLTTRAWDRFLVANVAVHPTYRRQGIARNLMQAITTSVRQRGGREILLQVVKDNQSAIDLYLALGYTPLGNMTTWYATGARVRPIPETATDETAPAIVQLPERRWREAYELDTAHVHPDLNWPEPLQRDAYRRSWWQKGLDFMNGRHFEGWSTMDNRDRLTGLVTLSGEWGRSYLLTLRVHPEWTGALERPLLAKALRRLNYVPRRNVRVDHPETDQLTGHLLQEAHFTSQRTLTHMRLAISR</sequence>
<protein>
    <recommendedName>
        <fullName evidence="3">N-acetyltransferase domain-containing protein</fullName>
    </recommendedName>
</protein>
<dbReference type="InterPro" id="IPR000182">
    <property type="entry name" value="GNAT_dom"/>
</dbReference>
<dbReference type="Proteomes" id="UP000215027">
    <property type="component" value="Chromosome I"/>
</dbReference>
<evidence type="ECO:0000256" key="1">
    <source>
        <dbReference type="ARBA" id="ARBA00022679"/>
    </source>
</evidence>
<dbReference type="GO" id="GO:0016747">
    <property type="term" value="F:acyltransferase activity, transferring groups other than amino-acyl groups"/>
    <property type="evidence" value="ECO:0007669"/>
    <property type="project" value="InterPro"/>
</dbReference>
<name>A0A160SZN8_9CHLR</name>